<name>A0ABS1DXE7_RUBGE</name>
<evidence type="ECO:0008006" key="3">
    <source>
        <dbReference type="Google" id="ProtNLM"/>
    </source>
</evidence>
<evidence type="ECO:0000313" key="1">
    <source>
        <dbReference type="EMBL" id="MBK1714404.1"/>
    </source>
</evidence>
<gene>
    <name evidence="1" type="ORF">CKO43_16655</name>
</gene>
<dbReference type="Proteomes" id="UP001041814">
    <property type="component" value="Unassembled WGS sequence"/>
</dbReference>
<dbReference type="EMBL" id="NRRU01000067">
    <property type="protein sequence ID" value="MBK1714404.1"/>
    <property type="molecule type" value="Genomic_DNA"/>
</dbReference>
<dbReference type="Pfam" id="PF14026">
    <property type="entry name" value="SCO4226-like"/>
    <property type="match status" value="1"/>
</dbReference>
<accession>A0ABS1DXE7</accession>
<proteinExistence type="predicted"/>
<dbReference type="RefSeq" id="WP_200379317.1">
    <property type="nucleotide sequence ID" value="NZ_NRRU01000067.1"/>
</dbReference>
<organism evidence="1 2">
    <name type="scientific">Rubrivivax gelatinosus</name>
    <name type="common">Rhodocyclus gelatinosus</name>
    <name type="synonym">Rhodopseudomonas gelatinosa</name>
    <dbReference type="NCBI Taxonomy" id="28068"/>
    <lineage>
        <taxon>Bacteria</taxon>
        <taxon>Pseudomonadati</taxon>
        <taxon>Pseudomonadota</taxon>
        <taxon>Betaproteobacteria</taxon>
        <taxon>Burkholderiales</taxon>
        <taxon>Sphaerotilaceae</taxon>
        <taxon>Rubrivivax</taxon>
    </lineage>
</organism>
<dbReference type="InterPro" id="IPR025336">
    <property type="entry name" value="SCO4226-like"/>
</dbReference>
<sequence length="91" mass="10183">MPRYVIERNFPNGLTIPMNDEGRQAVARVIANNAERGVTWIHSYVVADRMKSFCIYDAPSPEAILACAQANGLPADRITLVNVLDPYFYLP</sequence>
<dbReference type="Gene3D" id="3.30.70.3090">
    <property type="entry name" value="ORF SCO4226, nickel-binding ferredoxin-like monomer"/>
    <property type="match status" value="1"/>
</dbReference>
<reference evidence="1" key="1">
    <citation type="submission" date="2017-08" db="EMBL/GenBank/DDBJ databases">
        <authorList>
            <person name="Imhoff J.F."/>
            <person name="Rahn T."/>
            <person name="Kuenzel S."/>
            <person name="Neulinger S.C."/>
        </authorList>
    </citation>
    <scope>NUCLEOTIDE SEQUENCE</scope>
    <source>
        <strain evidence="1">IM 151</strain>
    </source>
</reference>
<evidence type="ECO:0000313" key="2">
    <source>
        <dbReference type="Proteomes" id="UP001041814"/>
    </source>
</evidence>
<comment type="caution">
    <text evidence="1">The sequence shown here is derived from an EMBL/GenBank/DDBJ whole genome shotgun (WGS) entry which is preliminary data.</text>
</comment>
<reference evidence="1" key="2">
    <citation type="journal article" date="2020" name="Microorganisms">
        <title>Osmotic Adaptation and Compatible Solute Biosynthesis of Phototrophic Bacteria as Revealed from Genome Analyses.</title>
        <authorList>
            <person name="Imhoff J.F."/>
            <person name="Rahn T."/>
            <person name="Kunzel S."/>
            <person name="Keller A."/>
            <person name="Neulinger S.C."/>
        </authorList>
    </citation>
    <scope>NUCLEOTIDE SEQUENCE</scope>
    <source>
        <strain evidence="1">IM 151</strain>
    </source>
</reference>
<keyword evidence="2" id="KW-1185">Reference proteome</keyword>
<protein>
    <recommendedName>
        <fullName evidence="3">DUF4242 domain-containing protein</fullName>
    </recommendedName>
</protein>
<dbReference type="InterPro" id="IPR042557">
    <property type="entry name" value="SCO4226"/>
</dbReference>